<comment type="caution">
    <text evidence="1">The sequence shown here is derived from an EMBL/GenBank/DDBJ whole genome shotgun (WGS) entry which is preliminary data.</text>
</comment>
<reference evidence="1 2" key="1">
    <citation type="journal article" date="2016" name="Genome Announc.">
        <title>Draft Whole-Genome Sequence of Trichoderma gamsii T6085, a Promising Biocontrol Agent of Fusarium Head Blight on Wheat.</title>
        <authorList>
            <person name="Baroncelli R."/>
            <person name="Zapparata A."/>
            <person name="Piaggeschi G."/>
            <person name="Sarrocco S."/>
            <person name="Vannacci G."/>
        </authorList>
    </citation>
    <scope>NUCLEOTIDE SEQUENCE [LARGE SCALE GENOMIC DNA]</scope>
    <source>
        <strain evidence="1 2">T6085</strain>
    </source>
</reference>
<dbReference type="AlphaFoldDB" id="A0A2P4Z7K1"/>
<keyword evidence="2" id="KW-1185">Reference proteome</keyword>
<evidence type="ECO:0000313" key="2">
    <source>
        <dbReference type="Proteomes" id="UP000054821"/>
    </source>
</evidence>
<accession>A0A2P4Z7K1</accession>
<protein>
    <submittedName>
        <fullName evidence="1">Uncharacterized protein</fullName>
    </submittedName>
</protein>
<evidence type="ECO:0000313" key="1">
    <source>
        <dbReference type="EMBL" id="PON20258.1"/>
    </source>
</evidence>
<gene>
    <name evidence="1" type="ORF">TGAM01_v210854</name>
</gene>
<dbReference type="Proteomes" id="UP000054821">
    <property type="component" value="Unassembled WGS sequence"/>
</dbReference>
<sequence length="117" mass="12553">MLFNEIITILSDSELEIEADAAANGEGSLQCNEAWPSVDTASLYTAAAQMDEMNETQKHGAVSPGANEANGFYQLDLLTIGQFSEESIIDTIFLALCPDSSIQTPKLPSISPAFRLP</sequence>
<dbReference type="RefSeq" id="XP_024404357.1">
    <property type="nucleotide sequence ID" value="XM_024550893.1"/>
</dbReference>
<name>A0A2P4Z7K1_9HYPO</name>
<dbReference type="GeneID" id="36347947"/>
<organism evidence="1 2">
    <name type="scientific">Trichoderma gamsii</name>
    <dbReference type="NCBI Taxonomy" id="398673"/>
    <lineage>
        <taxon>Eukaryota</taxon>
        <taxon>Fungi</taxon>
        <taxon>Dikarya</taxon>
        <taxon>Ascomycota</taxon>
        <taxon>Pezizomycotina</taxon>
        <taxon>Sordariomycetes</taxon>
        <taxon>Hypocreomycetidae</taxon>
        <taxon>Hypocreales</taxon>
        <taxon>Hypocreaceae</taxon>
        <taxon>Trichoderma</taxon>
    </lineage>
</organism>
<dbReference type="EMBL" id="JPDN02000075">
    <property type="protein sequence ID" value="PON20258.1"/>
    <property type="molecule type" value="Genomic_DNA"/>
</dbReference>
<proteinExistence type="predicted"/>